<evidence type="ECO:0000313" key="5">
    <source>
        <dbReference type="Proteomes" id="UP000325313"/>
    </source>
</evidence>
<protein>
    <submittedName>
        <fullName evidence="3">Uncharacterized protein</fullName>
    </submittedName>
</protein>
<dbReference type="Proteomes" id="UP000324748">
    <property type="component" value="Unassembled WGS sequence"/>
</dbReference>
<evidence type="ECO:0000313" key="2">
    <source>
        <dbReference type="EMBL" id="KAA1102385.1"/>
    </source>
</evidence>
<evidence type="ECO:0000313" key="3">
    <source>
        <dbReference type="EMBL" id="KAA1114644.1"/>
    </source>
</evidence>
<reference evidence="4 5" key="1">
    <citation type="submission" date="2019-05" db="EMBL/GenBank/DDBJ databases">
        <title>Emergence of the Ug99 lineage of the wheat stem rust pathogen through somatic hybridization.</title>
        <authorList>
            <person name="Li F."/>
            <person name="Upadhyaya N.M."/>
            <person name="Sperschneider J."/>
            <person name="Matny O."/>
            <person name="Nguyen-Phuc H."/>
            <person name="Mago R."/>
            <person name="Raley C."/>
            <person name="Miller M.E."/>
            <person name="Silverstein K.A.T."/>
            <person name="Henningsen E."/>
            <person name="Hirsch C.D."/>
            <person name="Visser B."/>
            <person name="Pretorius Z.A."/>
            <person name="Steffenson B.J."/>
            <person name="Schwessinger B."/>
            <person name="Dodds P.N."/>
            <person name="Figueroa M."/>
        </authorList>
    </citation>
    <scope>NUCLEOTIDE SEQUENCE [LARGE SCALE GENOMIC DNA]</scope>
    <source>
        <strain evidence="3">21-0</strain>
        <strain evidence="2 5">Ug99</strain>
    </source>
</reference>
<evidence type="ECO:0000313" key="4">
    <source>
        <dbReference type="Proteomes" id="UP000324748"/>
    </source>
</evidence>
<feature type="compositionally biased region" description="Low complexity" evidence="1">
    <location>
        <begin position="36"/>
        <end position="51"/>
    </location>
</feature>
<organism evidence="3 4">
    <name type="scientific">Puccinia graminis f. sp. tritici</name>
    <dbReference type="NCBI Taxonomy" id="56615"/>
    <lineage>
        <taxon>Eukaryota</taxon>
        <taxon>Fungi</taxon>
        <taxon>Dikarya</taxon>
        <taxon>Basidiomycota</taxon>
        <taxon>Pucciniomycotina</taxon>
        <taxon>Pucciniomycetes</taxon>
        <taxon>Pucciniales</taxon>
        <taxon>Pucciniaceae</taxon>
        <taxon>Puccinia</taxon>
    </lineage>
</organism>
<dbReference type="Proteomes" id="UP000325313">
    <property type="component" value="Unassembled WGS sequence"/>
</dbReference>
<dbReference type="EMBL" id="VSWC01000014">
    <property type="protein sequence ID" value="KAA1114644.1"/>
    <property type="molecule type" value="Genomic_DNA"/>
</dbReference>
<sequence>MPPSLSSSSLSELESSLSDLESTLSSISLRSETDVGNLINNDNISGNSSDESLSDSDLEQIINKCNLPPRAEPGGVDSTSAKITRKKRIRKKSFYVPDYYSNIDNFLTLF</sequence>
<name>A0A5B0QP14_PUCGR</name>
<accession>A0A5B0QP14</accession>
<proteinExistence type="predicted"/>
<evidence type="ECO:0000256" key="1">
    <source>
        <dbReference type="SAM" id="MobiDB-lite"/>
    </source>
</evidence>
<feature type="region of interest" description="Disordered" evidence="1">
    <location>
        <begin position="36"/>
        <end position="56"/>
    </location>
</feature>
<keyword evidence="4" id="KW-1185">Reference proteome</keyword>
<comment type="caution">
    <text evidence="3">The sequence shown here is derived from an EMBL/GenBank/DDBJ whole genome shotgun (WGS) entry which is preliminary data.</text>
</comment>
<dbReference type="AlphaFoldDB" id="A0A5B0QP14"/>
<gene>
    <name evidence="3" type="ORF">PGT21_017017</name>
    <name evidence="2" type="ORF">PGTUg99_032231</name>
</gene>
<dbReference type="EMBL" id="VDEP01000338">
    <property type="protein sequence ID" value="KAA1102385.1"/>
    <property type="molecule type" value="Genomic_DNA"/>
</dbReference>